<evidence type="ECO:0000256" key="6">
    <source>
        <dbReference type="SAM" id="Phobius"/>
    </source>
</evidence>
<feature type="transmembrane region" description="Helical" evidence="6">
    <location>
        <begin position="354"/>
        <end position="375"/>
    </location>
</feature>
<evidence type="ECO:0000256" key="5">
    <source>
        <dbReference type="ARBA" id="ARBA00023180"/>
    </source>
</evidence>
<evidence type="ECO:0000256" key="4">
    <source>
        <dbReference type="ARBA" id="ARBA00023136"/>
    </source>
</evidence>
<evidence type="ECO:0000259" key="7">
    <source>
        <dbReference type="PROSITE" id="PS50850"/>
    </source>
</evidence>
<keyword evidence="3 6" id="KW-1133">Transmembrane helix</keyword>
<evidence type="ECO:0000313" key="8">
    <source>
        <dbReference type="EMBL" id="KPA37855.1"/>
    </source>
</evidence>
<reference evidence="8 9" key="1">
    <citation type="submission" date="2015-04" db="EMBL/GenBank/DDBJ databases">
        <title>The draft genome sequence of Fusarium langsethiae, a T-2/HT-2 mycotoxin producer.</title>
        <authorList>
            <person name="Lysoe E."/>
            <person name="Divon H.H."/>
            <person name="Terzi V."/>
            <person name="Orru L."/>
            <person name="Lamontanara A."/>
            <person name="Kolseth A.-K."/>
            <person name="Frandsen R.J."/>
            <person name="Nielsen K."/>
            <person name="Thrane U."/>
        </authorList>
    </citation>
    <scope>NUCLEOTIDE SEQUENCE [LARGE SCALE GENOMIC DNA]</scope>
    <source>
        <strain evidence="8 9">Fl201059</strain>
    </source>
</reference>
<dbReference type="EMBL" id="JXCE01000350">
    <property type="protein sequence ID" value="KPA37855.1"/>
    <property type="molecule type" value="Genomic_DNA"/>
</dbReference>
<keyword evidence="9" id="KW-1185">Reference proteome</keyword>
<dbReference type="SUPFAM" id="SSF103473">
    <property type="entry name" value="MFS general substrate transporter"/>
    <property type="match status" value="1"/>
</dbReference>
<keyword evidence="5" id="KW-0325">Glycoprotein</keyword>
<dbReference type="PANTHER" id="PTHR23501">
    <property type="entry name" value="MAJOR FACILITATOR SUPERFAMILY"/>
    <property type="match status" value="1"/>
</dbReference>
<dbReference type="Gene3D" id="1.20.1250.20">
    <property type="entry name" value="MFS general substrate transporter like domains"/>
    <property type="match status" value="2"/>
</dbReference>
<feature type="domain" description="Major facilitator superfamily (MFS) profile" evidence="7">
    <location>
        <begin position="53"/>
        <end position="501"/>
    </location>
</feature>
<proteinExistence type="predicted"/>
<feature type="transmembrane region" description="Helical" evidence="6">
    <location>
        <begin position="274"/>
        <end position="297"/>
    </location>
</feature>
<protein>
    <submittedName>
        <fullName evidence="8">Mfs general substrate transporter</fullName>
    </submittedName>
</protein>
<accession>A0A0N0V5G6</accession>
<comment type="caution">
    <text evidence="8">The sequence shown here is derived from an EMBL/GenBank/DDBJ whole genome shotgun (WGS) entry which is preliminary data.</text>
</comment>
<dbReference type="GO" id="GO:0015174">
    <property type="term" value="F:basic amino acid transmembrane transporter activity"/>
    <property type="evidence" value="ECO:0007669"/>
    <property type="project" value="TreeGrafter"/>
</dbReference>
<dbReference type="Proteomes" id="UP000037904">
    <property type="component" value="Unassembled WGS sequence"/>
</dbReference>
<organism evidence="8 9">
    <name type="scientific">Fusarium langsethiae</name>
    <dbReference type="NCBI Taxonomy" id="179993"/>
    <lineage>
        <taxon>Eukaryota</taxon>
        <taxon>Fungi</taxon>
        <taxon>Dikarya</taxon>
        <taxon>Ascomycota</taxon>
        <taxon>Pezizomycotina</taxon>
        <taxon>Sordariomycetes</taxon>
        <taxon>Hypocreomycetidae</taxon>
        <taxon>Hypocreales</taxon>
        <taxon>Nectriaceae</taxon>
        <taxon>Fusarium</taxon>
    </lineage>
</organism>
<dbReference type="InterPro" id="IPR011701">
    <property type="entry name" value="MFS"/>
</dbReference>
<feature type="transmembrane region" description="Helical" evidence="6">
    <location>
        <begin position="251"/>
        <end position="268"/>
    </location>
</feature>
<dbReference type="PANTHER" id="PTHR23501:SF33">
    <property type="entry name" value="MAJOR FACILITATOR SUPERFAMILY (MFS) PROFILE DOMAIN-CONTAINING PROTEIN"/>
    <property type="match status" value="1"/>
</dbReference>
<evidence type="ECO:0000313" key="9">
    <source>
        <dbReference type="Proteomes" id="UP000037904"/>
    </source>
</evidence>
<dbReference type="InterPro" id="IPR020846">
    <property type="entry name" value="MFS_dom"/>
</dbReference>
<comment type="subcellular location">
    <subcellularLocation>
        <location evidence="1">Membrane</location>
        <topology evidence="1">Multi-pass membrane protein</topology>
    </subcellularLocation>
</comment>
<dbReference type="PROSITE" id="PS50850">
    <property type="entry name" value="MFS"/>
    <property type="match status" value="1"/>
</dbReference>
<name>A0A0N0V5G6_FUSLA</name>
<evidence type="ECO:0000256" key="3">
    <source>
        <dbReference type="ARBA" id="ARBA00022989"/>
    </source>
</evidence>
<evidence type="ECO:0000256" key="2">
    <source>
        <dbReference type="ARBA" id="ARBA00022692"/>
    </source>
</evidence>
<gene>
    <name evidence="8" type="ORF">FLAG1_09319</name>
</gene>
<feature type="transmembrane region" description="Helical" evidence="6">
    <location>
        <begin position="120"/>
        <end position="141"/>
    </location>
</feature>
<feature type="transmembrane region" description="Helical" evidence="6">
    <location>
        <begin position="384"/>
        <end position="405"/>
    </location>
</feature>
<evidence type="ECO:0000256" key="1">
    <source>
        <dbReference type="ARBA" id="ARBA00004141"/>
    </source>
</evidence>
<sequence length="501" mass="54211">MLTTENSQPELVDEKTPLTSSQCIVHDQGAIKIPHEESQKIQSHDNGSVARSILPTLLFGMFIAQADSSIVLVTSQEIAFEFNVLSDASWLITSYVLAQCVCQPLYGRTSDIFWRKPAMIFSYSTFTLGCIICGIGTRYWHVLLGRVVSGIGGAGMVGLVAVIIADLLPPRQVATWRSYVNVVATLGRSCGGPLGGWLVDTVGWRWCFVAQSPLAALAVVLIIWKLPANIAGCDAGSTDSSIANRLRRVDFIGFALLPAALIVAFLALDQAGKLAPWHITVPLGVCAVILLVTFWYVEKSHAQEPVIPMDLLAKRDVYIPYLIIALQTASQFIITYTIPIYFPIVANMSVASAGSRIVFIVVGNAAGGLLTGWYVSRTGRYKSAIYMATTLGVICYCLVLVRWHGRSSLLDSSYLVLGKLGMGSTQSTTFVYLAVALGAKDIAIAGTTWFLCQSAGSLVAANVFNMVHNLALTSMLQSALEGVTNKTEANYHWGFFQRGIH</sequence>
<dbReference type="InterPro" id="IPR036259">
    <property type="entry name" value="MFS_trans_sf"/>
</dbReference>
<feature type="transmembrane region" description="Helical" evidence="6">
    <location>
        <begin position="318"/>
        <end position="342"/>
    </location>
</feature>
<feature type="transmembrane region" description="Helical" evidence="6">
    <location>
        <begin position="147"/>
        <end position="168"/>
    </location>
</feature>
<keyword evidence="2 6" id="KW-0812">Transmembrane</keyword>
<dbReference type="AlphaFoldDB" id="A0A0N0V5G6"/>
<keyword evidence="4 6" id="KW-0472">Membrane</keyword>
<dbReference type="Pfam" id="PF07690">
    <property type="entry name" value="MFS_1"/>
    <property type="match status" value="1"/>
</dbReference>
<dbReference type="GO" id="GO:0000329">
    <property type="term" value="C:fungal-type vacuole membrane"/>
    <property type="evidence" value="ECO:0007669"/>
    <property type="project" value="TreeGrafter"/>
</dbReference>